<feature type="compositionally biased region" description="Pro residues" evidence="1">
    <location>
        <begin position="270"/>
        <end position="279"/>
    </location>
</feature>
<feature type="compositionally biased region" description="Basic and acidic residues" evidence="1">
    <location>
        <begin position="379"/>
        <end position="413"/>
    </location>
</feature>
<proteinExistence type="predicted"/>
<evidence type="ECO:0000313" key="2">
    <source>
        <dbReference type="EMBL" id="KAK8146610.1"/>
    </source>
</evidence>
<feature type="compositionally biased region" description="Low complexity" evidence="1">
    <location>
        <begin position="350"/>
        <end position="378"/>
    </location>
</feature>
<evidence type="ECO:0000256" key="1">
    <source>
        <dbReference type="SAM" id="MobiDB-lite"/>
    </source>
</evidence>
<feature type="compositionally biased region" description="Low complexity" evidence="1">
    <location>
        <begin position="239"/>
        <end position="269"/>
    </location>
</feature>
<sequence>MDGSNGNNPSNGGGATSNAPTQQQRTPLHPGDTSRAVRAELEAQRRAKVEKQRYYWPLVKQQIERVFGDTQPAWYARLRLFTPAMYAAAAGNRVLGLSLQKDRLLSDAEARALTEHAARSSDRVALIDWGLTGFAAYFTWRGRRTLRFPMWTPQVVLPPPGSYLRMAMWHGARYVAYSAALSVTVKGPLVAFNLMREARLTMADERLRGLLDEQGSTAGEWGKAGVAWDAESSSYRALAGGEDAQQQRQRQSIQEAAQSGWNTSKQTEQSPPPPPPPQQQQPRQYGQSAQSQGNAGWGSSYSQSPSSSSSSAGWGSDDFDDASPVAAFAQNSSRSGNSAAGSTWERLRQQARYDPQQRQQQQYQQQQQQQVQPQVQEQHWGDAGDGADRAAQEKAQRDFDRLVERDRQGRSSR</sequence>
<evidence type="ECO:0000313" key="3">
    <source>
        <dbReference type="Proteomes" id="UP001397290"/>
    </source>
</evidence>
<dbReference type="Proteomes" id="UP001397290">
    <property type="component" value="Unassembled WGS sequence"/>
</dbReference>
<dbReference type="AlphaFoldDB" id="A0AAW0RX18"/>
<name>A0AAW0RX18_9HYPO</name>
<reference evidence="2 3" key="1">
    <citation type="submission" date="2020-02" db="EMBL/GenBank/DDBJ databases">
        <title>Comparative genomics of the hypocrealean fungal genus Beauvera.</title>
        <authorList>
            <person name="Showalter D.N."/>
            <person name="Bushley K.E."/>
            <person name="Rehner S.A."/>
        </authorList>
    </citation>
    <scope>NUCLEOTIDE SEQUENCE [LARGE SCALE GENOMIC DNA]</scope>
    <source>
        <strain evidence="2 3">ARSEF4384</strain>
    </source>
</reference>
<feature type="compositionally biased region" description="Low complexity" evidence="1">
    <location>
        <begin position="1"/>
        <end position="10"/>
    </location>
</feature>
<gene>
    <name evidence="2" type="ORF">G3M48_002901</name>
</gene>
<feature type="region of interest" description="Disordered" evidence="1">
    <location>
        <begin position="1"/>
        <end position="34"/>
    </location>
</feature>
<dbReference type="EMBL" id="JAAHCF010000200">
    <property type="protein sequence ID" value="KAK8146610.1"/>
    <property type="molecule type" value="Genomic_DNA"/>
</dbReference>
<feature type="compositionally biased region" description="Low complexity" evidence="1">
    <location>
        <begin position="331"/>
        <end position="342"/>
    </location>
</feature>
<feature type="compositionally biased region" description="Low complexity" evidence="1">
    <location>
        <begin position="280"/>
        <end position="316"/>
    </location>
</feature>
<accession>A0AAW0RX18</accession>
<feature type="region of interest" description="Disordered" evidence="1">
    <location>
        <begin position="239"/>
        <end position="413"/>
    </location>
</feature>
<protein>
    <submittedName>
        <fullName evidence="2">Uncharacterized protein</fullName>
    </submittedName>
</protein>
<comment type="caution">
    <text evidence="2">The sequence shown here is derived from an EMBL/GenBank/DDBJ whole genome shotgun (WGS) entry which is preliminary data.</text>
</comment>
<keyword evidence="3" id="KW-1185">Reference proteome</keyword>
<organism evidence="2 3">
    <name type="scientific">Beauveria asiatica</name>
    <dbReference type="NCBI Taxonomy" id="1069075"/>
    <lineage>
        <taxon>Eukaryota</taxon>
        <taxon>Fungi</taxon>
        <taxon>Dikarya</taxon>
        <taxon>Ascomycota</taxon>
        <taxon>Pezizomycotina</taxon>
        <taxon>Sordariomycetes</taxon>
        <taxon>Hypocreomycetidae</taxon>
        <taxon>Hypocreales</taxon>
        <taxon>Cordycipitaceae</taxon>
        <taxon>Beauveria</taxon>
    </lineage>
</organism>